<dbReference type="InterPro" id="IPR036188">
    <property type="entry name" value="FAD/NAD-bd_sf"/>
</dbReference>
<protein>
    <recommendedName>
        <fullName evidence="6">FAD/NAD(P)-binding domain-containing protein</fullName>
    </recommendedName>
</protein>
<evidence type="ECO:0000256" key="2">
    <source>
        <dbReference type="ARBA" id="ARBA00022630"/>
    </source>
</evidence>
<dbReference type="EMBL" id="ML210270">
    <property type="protein sequence ID" value="TFK21362.1"/>
    <property type="molecule type" value="Genomic_DNA"/>
</dbReference>
<dbReference type="Pfam" id="PF07992">
    <property type="entry name" value="Pyr_redox_2"/>
    <property type="match status" value="1"/>
</dbReference>
<comment type="similarity">
    <text evidence="1">Belongs to the FAD-dependent oxidoreductase family.</text>
</comment>
<name>A0A5C3KMC3_COPMA</name>
<keyword evidence="8" id="KW-1185">Reference proteome</keyword>
<feature type="transmembrane region" description="Helical" evidence="5">
    <location>
        <begin position="318"/>
        <end position="343"/>
    </location>
</feature>
<dbReference type="GO" id="GO:0050660">
    <property type="term" value="F:flavin adenine dinucleotide binding"/>
    <property type="evidence" value="ECO:0007669"/>
    <property type="project" value="TreeGrafter"/>
</dbReference>
<evidence type="ECO:0000313" key="7">
    <source>
        <dbReference type="EMBL" id="TFK21362.1"/>
    </source>
</evidence>
<feature type="domain" description="FAD/NAD(P)-binding" evidence="6">
    <location>
        <begin position="28"/>
        <end position="209"/>
    </location>
</feature>
<dbReference type="Gene3D" id="3.50.50.100">
    <property type="match status" value="2"/>
</dbReference>
<dbReference type="AlphaFoldDB" id="A0A5C3KMC3"/>
<keyword evidence="5" id="KW-1133">Transmembrane helix</keyword>
<dbReference type="PANTHER" id="PTHR43735:SF3">
    <property type="entry name" value="FERROPTOSIS SUPPRESSOR PROTEIN 1"/>
    <property type="match status" value="1"/>
</dbReference>
<organism evidence="7 8">
    <name type="scientific">Coprinopsis marcescibilis</name>
    <name type="common">Agaric fungus</name>
    <name type="synonym">Psathyrella marcescibilis</name>
    <dbReference type="NCBI Taxonomy" id="230819"/>
    <lineage>
        <taxon>Eukaryota</taxon>
        <taxon>Fungi</taxon>
        <taxon>Dikarya</taxon>
        <taxon>Basidiomycota</taxon>
        <taxon>Agaricomycotina</taxon>
        <taxon>Agaricomycetes</taxon>
        <taxon>Agaricomycetidae</taxon>
        <taxon>Agaricales</taxon>
        <taxon>Agaricineae</taxon>
        <taxon>Psathyrellaceae</taxon>
        <taxon>Coprinopsis</taxon>
    </lineage>
</organism>
<dbReference type="Proteomes" id="UP000307440">
    <property type="component" value="Unassembled WGS sequence"/>
</dbReference>
<keyword evidence="5" id="KW-0472">Membrane</keyword>
<dbReference type="STRING" id="230819.A0A5C3KMC3"/>
<sequence length="363" mass="39107">MCASFLTWTFFSNDRNTRQATPFSVIKNVVIIGGGSVGTPTAKQLSQYHAILVAPRSAFLHLPAMVRTTTTSIGQLEDRALWKLARENKYGTVVSFTASPVSGEEDAKEDSTGGAAQRGEVTLDSGEVIPYAALILTTGSLWEGPLEIPVSSSVIKQHLSWWRNRFEKANSIVLICGGSISAEYTGEIRQFYPATEITIVPGGRLPLNASYPDKFRSRDQITLHADLVVPTRGGWPNTEFIKSSLGESALTATGHVKVLPTFQLPNYPCVFAGGDITDLNEQKQAAKALGHASIIFSNVQLVLEGKTSTKLYKGATEAILITLGMGGISYIGILWGIILGGWFTGFIKSKGLLINMVKGQLGL</sequence>
<dbReference type="SUPFAM" id="SSF51905">
    <property type="entry name" value="FAD/NAD(P)-binding domain"/>
    <property type="match status" value="1"/>
</dbReference>
<dbReference type="GO" id="GO:0005737">
    <property type="term" value="C:cytoplasm"/>
    <property type="evidence" value="ECO:0007669"/>
    <property type="project" value="TreeGrafter"/>
</dbReference>
<evidence type="ECO:0000256" key="4">
    <source>
        <dbReference type="ARBA" id="ARBA00023002"/>
    </source>
</evidence>
<accession>A0A5C3KMC3</accession>
<evidence type="ECO:0000259" key="6">
    <source>
        <dbReference type="Pfam" id="PF07992"/>
    </source>
</evidence>
<keyword evidence="2" id="KW-0285">Flavoprotein</keyword>
<reference evidence="7 8" key="1">
    <citation type="journal article" date="2019" name="Nat. Ecol. Evol.">
        <title>Megaphylogeny resolves global patterns of mushroom evolution.</title>
        <authorList>
            <person name="Varga T."/>
            <person name="Krizsan K."/>
            <person name="Foldi C."/>
            <person name="Dima B."/>
            <person name="Sanchez-Garcia M."/>
            <person name="Sanchez-Ramirez S."/>
            <person name="Szollosi G.J."/>
            <person name="Szarkandi J.G."/>
            <person name="Papp V."/>
            <person name="Albert L."/>
            <person name="Andreopoulos W."/>
            <person name="Angelini C."/>
            <person name="Antonin V."/>
            <person name="Barry K.W."/>
            <person name="Bougher N.L."/>
            <person name="Buchanan P."/>
            <person name="Buyck B."/>
            <person name="Bense V."/>
            <person name="Catcheside P."/>
            <person name="Chovatia M."/>
            <person name="Cooper J."/>
            <person name="Damon W."/>
            <person name="Desjardin D."/>
            <person name="Finy P."/>
            <person name="Geml J."/>
            <person name="Haridas S."/>
            <person name="Hughes K."/>
            <person name="Justo A."/>
            <person name="Karasinski D."/>
            <person name="Kautmanova I."/>
            <person name="Kiss B."/>
            <person name="Kocsube S."/>
            <person name="Kotiranta H."/>
            <person name="LaButti K.M."/>
            <person name="Lechner B.E."/>
            <person name="Liimatainen K."/>
            <person name="Lipzen A."/>
            <person name="Lukacs Z."/>
            <person name="Mihaltcheva S."/>
            <person name="Morgado L.N."/>
            <person name="Niskanen T."/>
            <person name="Noordeloos M.E."/>
            <person name="Ohm R.A."/>
            <person name="Ortiz-Santana B."/>
            <person name="Ovrebo C."/>
            <person name="Racz N."/>
            <person name="Riley R."/>
            <person name="Savchenko A."/>
            <person name="Shiryaev A."/>
            <person name="Soop K."/>
            <person name="Spirin V."/>
            <person name="Szebenyi C."/>
            <person name="Tomsovsky M."/>
            <person name="Tulloss R.E."/>
            <person name="Uehling J."/>
            <person name="Grigoriev I.V."/>
            <person name="Vagvolgyi C."/>
            <person name="Papp T."/>
            <person name="Martin F.M."/>
            <person name="Miettinen O."/>
            <person name="Hibbett D.S."/>
            <person name="Nagy L.G."/>
        </authorList>
    </citation>
    <scope>NUCLEOTIDE SEQUENCE [LARGE SCALE GENOMIC DNA]</scope>
    <source>
        <strain evidence="7 8">CBS 121175</strain>
    </source>
</reference>
<proteinExistence type="inferred from homology"/>
<evidence type="ECO:0000313" key="8">
    <source>
        <dbReference type="Proteomes" id="UP000307440"/>
    </source>
</evidence>
<gene>
    <name evidence="7" type="ORF">FA15DRAFT_717116</name>
</gene>
<evidence type="ECO:0000256" key="1">
    <source>
        <dbReference type="ARBA" id="ARBA00006442"/>
    </source>
</evidence>
<keyword evidence="3" id="KW-0274">FAD</keyword>
<dbReference type="OrthoDB" id="202203at2759"/>
<keyword evidence="5" id="KW-0812">Transmembrane</keyword>
<dbReference type="InterPro" id="IPR023753">
    <property type="entry name" value="FAD/NAD-binding_dom"/>
</dbReference>
<keyword evidence="4" id="KW-0560">Oxidoreductase</keyword>
<dbReference type="PANTHER" id="PTHR43735">
    <property type="entry name" value="APOPTOSIS-INDUCING FACTOR 1"/>
    <property type="match status" value="1"/>
</dbReference>
<evidence type="ECO:0000256" key="3">
    <source>
        <dbReference type="ARBA" id="ARBA00022827"/>
    </source>
</evidence>
<dbReference type="GO" id="GO:0004174">
    <property type="term" value="F:electron-transferring-flavoprotein dehydrogenase activity"/>
    <property type="evidence" value="ECO:0007669"/>
    <property type="project" value="TreeGrafter"/>
</dbReference>
<evidence type="ECO:0000256" key="5">
    <source>
        <dbReference type="SAM" id="Phobius"/>
    </source>
</evidence>
<dbReference type="PRINTS" id="PR00368">
    <property type="entry name" value="FADPNR"/>
</dbReference>